<comment type="similarity">
    <text evidence="1">Belongs to the AB hydrolase superfamily. AB hydrolase 2 family.</text>
</comment>
<dbReference type="PANTHER" id="PTHR10655:SF17">
    <property type="entry name" value="LYSOPHOSPHOLIPASE-LIKE PROTEIN 1"/>
    <property type="match status" value="1"/>
</dbReference>
<name>A0A9E8SDL0_9FLAO</name>
<gene>
    <name evidence="4" type="ORF">N7U66_02300</name>
</gene>
<dbReference type="GO" id="GO:0016787">
    <property type="term" value="F:hydrolase activity"/>
    <property type="evidence" value="ECO:0007669"/>
    <property type="project" value="UniProtKB-KW"/>
</dbReference>
<keyword evidence="2 4" id="KW-0378">Hydrolase</keyword>
<reference evidence="4" key="1">
    <citation type="submission" date="2022-11" db="EMBL/GenBank/DDBJ databases">
        <title>Lacinutrix neustonica HL-RS19T sp. nov., isolated from the surface microlayer sample of brackish Lake Shihwa.</title>
        <authorList>
            <person name="Choi J.Y."/>
            <person name="Hwang C.Y."/>
        </authorList>
    </citation>
    <scope>NUCLEOTIDE SEQUENCE</scope>
    <source>
        <strain evidence="4">HL-RS19</strain>
    </source>
</reference>
<dbReference type="EMBL" id="CP113088">
    <property type="protein sequence ID" value="WAC02553.1"/>
    <property type="molecule type" value="Genomic_DNA"/>
</dbReference>
<sequence length="219" mass="24909">MAALSLHHIVRESSLQENAPLLLLFHGYGSDENDLFSFAQELPEELFIVSVRAPHTMQPYGNAWYAINFDAEKGKWSDNEQAIASRDKISHFIDEVLATYPVDINNVSLLGFSQGTILSYAVALTYPEKVKNIIALSGYINTDLFDTQPKENYAHLNFYCSHGSVDQVIPVDWARQAPKFLEALDIKHQFSEFPVGHGVAPQNFYEFRDWLKSRLKIQN</sequence>
<dbReference type="KEGG" id="lnu:N7U66_02300"/>
<evidence type="ECO:0000256" key="1">
    <source>
        <dbReference type="ARBA" id="ARBA00006499"/>
    </source>
</evidence>
<dbReference type="InterPro" id="IPR050565">
    <property type="entry name" value="LYPA1-2/EST-like"/>
</dbReference>
<evidence type="ECO:0000313" key="5">
    <source>
        <dbReference type="Proteomes" id="UP001164705"/>
    </source>
</evidence>
<evidence type="ECO:0000313" key="4">
    <source>
        <dbReference type="EMBL" id="WAC02553.1"/>
    </source>
</evidence>
<evidence type="ECO:0000259" key="3">
    <source>
        <dbReference type="Pfam" id="PF02230"/>
    </source>
</evidence>
<dbReference type="AlphaFoldDB" id="A0A9E8SDL0"/>
<keyword evidence="5" id="KW-1185">Reference proteome</keyword>
<dbReference type="Gene3D" id="3.40.50.1820">
    <property type="entry name" value="alpha/beta hydrolase"/>
    <property type="match status" value="1"/>
</dbReference>
<proteinExistence type="inferred from homology"/>
<protein>
    <submittedName>
        <fullName evidence="4">Alpha/beta fold hydrolase</fullName>
    </submittedName>
</protein>
<dbReference type="RefSeq" id="WP_267677150.1">
    <property type="nucleotide sequence ID" value="NZ_CP113088.1"/>
</dbReference>
<accession>A0A9E8SDL0</accession>
<feature type="domain" description="Phospholipase/carboxylesterase/thioesterase" evidence="3">
    <location>
        <begin position="13"/>
        <end position="212"/>
    </location>
</feature>
<dbReference type="Pfam" id="PF02230">
    <property type="entry name" value="Abhydrolase_2"/>
    <property type="match status" value="1"/>
</dbReference>
<organism evidence="4 5">
    <name type="scientific">Lacinutrix neustonica</name>
    <dbReference type="NCBI Taxonomy" id="2980107"/>
    <lineage>
        <taxon>Bacteria</taxon>
        <taxon>Pseudomonadati</taxon>
        <taxon>Bacteroidota</taxon>
        <taxon>Flavobacteriia</taxon>
        <taxon>Flavobacteriales</taxon>
        <taxon>Flavobacteriaceae</taxon>
        <taxon>Lacinutrix</taxon>
    </lineage>
</organism>
<dbReference type="SUPFAM" id="SSF53474">
    <property type="entry name" value="alpha/beta-Hydrolases"/>
    <property type="match status" value="1"/>
</dbReference>
<dbReference type="Proteomes" id="UP001164705">
    <property type="component" value="Chromosome"/>
</dbReference>
<dbReference type="InterPro" id="IPR003140">
    <property type="entry name" value="PLipase/COase/thioEstase"/>
</dbReference>
<evidence type="ECO:0000256" key="2">
    <source>
        <dbReference type="ARBA" id="ARBA00022801"/>
    </source>
</evidence>
<dbReference type="InterPro" id="IPR029058">
    <property type="entry name" value="AB_hydrolase_fold"/>
</dbReference>
<dbReference type="PANTHER" id="PTHR10655">
    <property type="entry name" value="LYSOPHOSPHOLIPASE-RELATED"/>
    <property type="match status" value="1"/>
</dbReference>